<dbReference type="GO" id="GO:0006888">
    <property type="term" value="P:endoplasmic reticulum to Golgi vesicle-mediated transport"/>
    <property type="evidence" value="ECO:0007669"/>
    <property type="project" value="InterPro"/>
</dbReference>
<dbReference type="GO" id="GO:0015031">
    <property type="term" value="P:protein transport"/>
    <property type="evidence" value="ECO:0007669"/>
    <property type="project" value="UniProtKB-KW"/>
</dbReference>
<sequence length="228" mass="26378">MVKLTIVGRVEDGLPLAQDQTYVNQQDNTSFLFYKQQAELLLKQISKDSLLHPKMTILIDHHSFHFLVEKKICYIALSDSSYPRKLLFHYLQDLQKELDNFDETSLIQTISKPYSFVSFGKIIGRIRKKYMDTRTQANLSKLNASRKQELDVVTEHLNDLIQRRQLLEETSKIANLDAPLSVSTIWSSRCLQDIALKWTPVTIIILVILVLFKASLIMTDDYLISTMI</sequence>
<dbReference type="SMART" id="SM01270">
    <property type="entry name" value="Longin"/>
    <property type="match status" value="1"/>
</dbReference>
<dbReference type="PANTHER" id="PTHR45837">
    <property type="entry name" value="VESICLE-TRAFFICKING PROTEIN SEC22B"/>
    <property type="match status" value="1"/>
</dbReference>
<organism evidence="9 10">
    <name type="scientific">Thlaspi arvense</name>
    <name type="common">Field penny-cress</name>
    <dbReference type="NCBI Taxonomy" id="13288"/>
    <lineage>
        <taxon>Eukaryota</taxon>
        <taxon>Viridiplantae</taxon>
        <taxon>Streptophyta</taxon>
        <taxon>Embryophyta</taxon>
        <taxon>Tracheophyta</taxon>
        <taxon>Spermatophyta</taxon>
        <taxon>Magnoliopsida</taxon>
        <taxon>eudicotyledons</taxon>
        <taxon>Gunneridae</taxon>
        <taxon>Pentapetalae</taxon>
        <taxon>rosids</taxon>
        <taxon>malvids</taxon>
        <taxon>Brassicales</taxon>
        <taxon>Brassicaceae</taxon>
        <taxon>Thlaspideae</taxon>
        <taxon>Thlaspi</taxon>
    </lineage>
</organism>
<comment type="subcellular location">
    <subcellularLocation>
        <location evidence="1">Endoplasmic reticulum membrane</location>
        <topology evidence="1">Single-pass type IV membrane protein</topology>
    </subcellularLocation>
    <subcellularLocation>
        <location evidence="2">Golgi apparatus membrane</location>
    </subcellularLocation>
</comment>
<dbReference type="InterPro" id="IPR044565">
    <property type="entry name" value="Sec22"/>
</dbReference>
<keyword evidence="7" id="KW-0812">Transmembrane</keyword>
<evidence type="ECO:0000313" key="10">
    <source>
        <dbReference type="Proteomes" id="UP000836841"/>
    </source>
</evidence>
<dbReference type="GO" id="GO:0005484">
    <property type="term" value="F:SNAP receptor activity"/>
    <property type="evidence" value="ECO:0007669"/>
    <property type="project" value="InterPro"/>
</dbReference>
<evidence type="ECO:0000256" key="1">
    <source>
        <dbReference type="ARBA" id="ARBA00004163"/>
    </source>
</evidence>
<evidence type="ECO:0000256" key="6">
    <source>
        <dbReference type="ARBA" id="ARBA00023136"/>
    </source>
</evidence>
<feature type="transmembrane region" description="Helical" evidence="7">
    <location>
        <begin position="198"/>
        <end position="218"/>
    </location>
</feature>
<evidence type="ECO:0000259" key="8">
    <source>
        <dbReference type="PROSITE" id="PS50859"/>
    </source>
</evidence>
<keyword evidence="4" id="KW-0653">Protein transport</keyword>
<evidence type="ECO:0000256" key="2">
    <source>
        <dbReference type="ARBA" id="ARBA00004394"/>
    </source>
</evidence>
<dbReference type="GO" id="GO:0005789">
    <property type="term" value="C:endoplasmic reticulum membrane"/>
    <property type="evidence" value="ECO:0007669"/>
    <property type="project" value="UniProtKB-SubCell"/>
</dbReference>
<accession>A0AAU9STS3</accession>
<dbReference type="InterPro" id="IPR011012">
    <property type="entry name" value="Longin-like_dom_sf"/>
</dbReference>
<dbReference type="EMBL" id="OU466862">
    <property type="protein sequence ID" value="CAH2070255.1"/>
    <property type="molecule type" value="Genomic_DNA"/>
</dbReference>
<dbReference type="FunFam" id="3.30.450.50:FF:000003">
    <property type="entry name" value="25.3 kDa vesicle transport protein-like"/>
    <property type="match status" value="1"/>
</dbReference>
<name>A0AAU9STS3_THLAR</name>
<evidence type="ECO:0000313" key="9">
    <source>
        <dbReference type="EMBL" id="CAH2070255.1"/>
    </source>
</evidence>
<keyword evidence="6 7" id="KW-0472">Membrane</keyword>
<keyword evidence="10" id="KW-1185">Reference proteome</keyword>
<feature type="domain" description="Longin" evidence="8">
    <location>
        <begin position="6"/>
        <end position="123"/>
    </location>
</feature>
<keyword evidence="4" id="KW-0813">Transport</keyword>
<proteinExistence type="inferred from homology"/>
<evidence type="ECO:0000256" key="7">
    <source>
        <dbReference type="SAM" id="Phobius"/>
    </source>
</evidence>
<dbReference type="AlphaFoldDB" id="A0AAU9STS3"/>
<evidence type="ECO:0000256" key="3">
    <source>
        <dbReference type="ARBA" id="ARBA00008025"/>
    </source>
</evidence>
<dbReference type="Gene3D" id="3.30.450.50">
    <property type="entry name" value="Longin domain"/>
    <property type="match status" value="1"/>
</dbReference>
<gene>
    <name evidence="9" type="ORF">TAV2_LOCUS19054</name>
</gene>
<dbReference type="GO" id="GO:0006890">
    <property type="term" value="P:retrograde vesicle-mediated transport, Golgi to endoplasmic reticulum"/>
    <property type="evidence" value="ECO:0007669"/>
    <property type="project" value="InterPro"/>
</dbReference>
<dbReference type="PROSITE" id="PS50859">
    <property type="entry name" value="LONGIN"/>
    <property type="match status" value="1"/>
</dbReference>
<keyword evidence="5" id="KW-0175">Coiled coil</keyword>
<comment type="similarity">
    <text evidence="3">Belongs to the synaptobrevin family.</text>
</comment>
<dbReference type="Proteomes" id="UP000836841">
    <property type="component" value="Chromosome 6"/>
</dbReference>
<dbReference type="GO" id="GO:0000139">
    <property type="term" value="C:Golgi membrane"/>
    <property type="evidence" value="ECO:0007669"/>
    <property type="project" value="UniProtKB-SubCell"/>
</dbReference>
<protein>
    <recommendedName>
        <fullName evidence="8">Longin domain-containing protein</fullName>
    </recommendedName>
</protein>
<dbReference type="Pfam" id="PF13774">
    <property type="entry name" value="Longin"/>
    <property type="match status" value="1"/>
</dbReference>
<dbReference type="SUPFAM" id="SSF64356">
    <property type="entry name" value="SNARE-like"/>
    <property type="match status" value="1"/>
</dbReference>
<evidence type="ECO:0000256" key="5">
    <source>
        <dbReference type="ARBA" id="ARBA00023054"/>
    </source>
</evidence>
<evidence type="ECO:0000256" key="4">
    <source>
        <dbReference type="ARBA" id="ARBA00022927"/>
    </source>
</evidence>
<reference evidence="9 10" key="1">
    <citation type="submission" date="2022-03" db="EMBL/GenBank/DDBJ databases">
        <authorList>
            <person name="Nunn A."/>
            <person name="Chopra R."/>
            <person name="Nunn A."/>
            <person name="Contreras Garrido A."/>
        </authorList>
    </citation>
    <scope>NUCLEOTIDE SEQUENCE [LARGE SCALE GENOMIC DNA]</scope>
</reference>
<keyword evidence="7" id="KW-1133">Transmembrane helix</keyword>
<dbReference type="CDD" id="cd14824">
    <property type="entry name" value="Longin"/>
    <property type="match status" value="1"/>
</dbReference>
<dbReference type="InterPro" id="IPR010908">
    <property type="entry name" value="Longin_dom"/>
</dbReference>